<evidence type="ECO:0000313" key="2">
    <source>
        <dbReference type="EMBL" id="UWZ54821.1"/>
    </source>
</evidence>
<protein>
    <submittedName>
        <fullName evidence="2">Uncharacterized protein</fullName>
    </submittedName>
</protein>
<dbReference type="RefSeq" id="WP_156089563.1">
    <property type="nucleotide sequence ID" value="NZ_CP073767.1"/>
</dbReference>
<dbReference type="KEGG" id="daur:Daura_00535"/>
<sequence>MESDVRTHRILSPNRRPLLISALLVALTSVPTLIVVAAGSASLDTAPPVRTPIIAEPRPGPLVLAPTPSSGLRGTGGPSTAAEPTAPLPPATAAKPRVTVRSSGGSGGGVSIGTGAKSPAKAPAPEVEGPPVTAPVTTTPPPVVEPPKPTPSPTGVPIQNRAWPGWDGKLKGKAEGVLRPGVHGSRTGSADQSDLPDCSSSI</sequence>
<dbReference type="EMBL" id="CP073767">
    <property type="protein sequence ID" value="UWZ54821.1"/>
    <property type="molecule type" value="Genomic_DNA"/>
</dbReference>
<accession>A0A9Q9MJL6</accession>
<evidence type="ECO:0000313" key="3">
    <source>
        <dbReference type="Proteomes" id="UP001058003"/>
    </source>
</evidence>
<feature type="compositionally biased region" description="Low complexity" evidence="1">
    <location>
        <begin position="113"/>
        <end position="137"/>
    </location>
</feature>
<proteinExistence type="predicted"/>
<reference evidence="2" key="1">
    <citation type="submission" date="2021-04" db="EMBL/GenBank/DDBJ databases">
        <title>Dactylosporangium aurantiacum NRRL B-8018 full assembly.</title>
        <authorList>
            <person name="Hartkoorn R.C."/>
            <person name="Beaudoing E."/>
            <person name="Hot D."/>
        </authorList>
    </citation>
    <scope>NUCLEOTIDE SEQUENCE</scope>
    <source>
        <strain evidence="2">NRRL B-8018</strain>
    </source>
</reference>
<organism evidence="2 3">
    <name type="scientific">Dactylosporangium aurantiacum</name>
    <dbReference type="NCBI Taxonomy" id="35754"/>
    <lineage>
        <taxon>Bacteria</taxon>
        <taxon>Bacillati</taxon>
        <taxon>Actinomycetota</taxon>
        <taxon>Actinomycetes</taxon>
        <taxon>Micromonosporales</taxon>
        <taxon>Micromonosporaceae</taxon>
        <taxon>Dactylosporangium</taxon>
    </lineage>
</organism>
<dbReference type="Proteomes" id="UP001058003">
    <property type="component" value="Chromosome"/>
</dbReference>
<feature type="region of interest" description="Disordered" evidence="1">
    <location>
        <begin position="52"/>
        <end position="202"/>
    </location>
</feature>
<dbReference type="AlphaFoldDB" id="A0A9Q9MJL6"/>
<feature type="compositionally biased region" description="Polar residues" evidence="1">
    <location>
        <begin position="186"/>
        <end position="202"/>
    </location>
</feature>
<name>A0A9Q9MJL6_9ACTN</name>
<gene>
    <name evidence="2" type="ORF">Daura_00535</name>
</gene>
<feature type="compositionally biased region" description="Pro residues" evidence="1">
    <location>
        <begin position="138"/>
        <end position="154"/>
    </location>
</feature>
<evidence type="ECO:0000256" key="1">
    <source>
        <dbReference type="SAM" id="MobiDB-lite"/>
    </source>
</evidence>
<feature type="compositionally biased region" description="Low complexity" evidence="1">
    <location>
        <begin position="78"/>
        <end position="103"/>
    </location>
</feature>
<keyword evidence="3" id="KW-1185">Reference proteome</keyword>